<dbReference type="KEGG" id="llu:AKJ09_01104"/>
<dbReference type="AlphaFoldDB" id="A0A0K1PLN8"/>
<accession>A0A0K1PLN8</accession>
<dbReference type="SUPFAM" id="SSF46689">
    <property type="entry name" value="Homeodomain-like"/>
    <property type="match status" value="1"/>
</dbReference>
<evidence type="ECO:0000313" key="3">
    <source>
        <dbReference type="EMBL" id="AKU94440.1"/>
    </source>
</evidence>
<evidence type="ECO:0000259" key="2">
    <source>
        <dbReference type="Pfam" id="PF02954"/>
    </source>
</evidence>
<reference evidence="3 4" key="1">
    <citation type="submission" date="2015-08" db="EMBL/GenBank/DDBJ databases">
        <authorList>
            <person name="Babu N.S."/>
            <person name="Beckwith C.J."/>
            <person name="Beseler K.G."/>
            <person name="Brison A."/>
            <person name="Carone J.V."/>
            <person name="Caskin T.P."/>
            <person name="Diamond M."/>
            <person name="Durham M.E."/>
            <person name="Foxe J.M."/>
            <person name="Go M."/>
            <person name="Henderson B.A."/>
            <person name="Jones I.B."/>
            <person name="McGettigan J.A."/>
            <person name="Micheletti S.J."/>
            <person name="Nasrallah M.E."/>
            <person name="Ortiz D."/>
            <person name="Piller C.R."/>
            <person name="Privatt S.R."/>
            <person name="Schneider S.L."/>
            <person name="Sharp S."/>
            <person name="Smith T.C."/>
            <person name="Stanton J.D."/>
            <person name="Ullery H.E."/>
            <person name="Wilson R.J."/>
            <person name="Serrano M.G."/>
            <person name="Buck G."/>
            <person name="Lee V."/>
            <person name="Wang Y."/>
            <person name="Carvalho R."/>
            <person name="Voegtly L."/>
            <person name="Shi R."/>
            <person name="Duckworth R."/>
            <person name="Johnson A."/>
            <person name="Loviza R."/>
            <person name="Walstead R."/>
            <person name="Shah Z."/>
            <person name="Kiflezghi M."/>
            <person name="Wade K."/>
            <person name="Ball S.L."/>
            <person name="Bradley K.W."/>
            <person name="Asai D.J."/>
            <person name="Bowman C.A."/>
            <person name="Russell D.A."/>
            <person name="Pope W.H."/>
            <person name="Jacobs-Sera D."/>
            <person name="Hendrix R.W."/>
            <person name="Hatfull G.F."/>
        </authorList>
    </citation>
    <scope>NUCLEOTIDE SEQUENCE [LARGE SCALE GENOMIC DNA]</scope>
    <source>
        <strain evidence="3 4">DSM 27648</strain>
    </source>
</reference>
<dbReference type="EMBL" id="CP012333">
    <property type="protein sequence ID" value="AKU94440.1"/>
    <property type="molecule type" value="Genomic_DNA"/>
</dbReference>
<dbReference type="InterPro" id="IPR002197">
    <property type="entry name" value="HTH_Fis"/>
</dbReference>
<sequence>MALQYALVASGGKAGSSSARLVRAEHLPPMQSPLEMGVASETTASEASSGLHDAERDALRKALARADGNMAQAARELGVARSTLYRMLKRHRLGAFARD</sequence>
<dbReference type="STRING" id="1391654.AKJ09_01104"/>
<evidence type="ECO:0000256" key="1">
    <source>
        <dbReference type="SAM" id="MobiDB-lite"/>
    </source>
</evidence>
<protein>
    <recommendedName>
        <fullName evidence="2">DNA binding HTH domain-containing protein</fullName>
    </recommendedName>
</protein>
<proteinExistence type="predicted"/>
<organism evidence="3 4">
    <name type="scientific">Labilithrix luteola</name>
    <dbReference type="NCBI Taxonomy" id="1391654"/>
    <lineage>
        <taxon>Bacteria</taxon>
        <taxon>Pseudomonadati</taxon>
        <taxon>Myxococcota</taxon>
        <taxon>Polyangia</taxon>
        <taxon>Polyangiales</taxon>
        <taxon>Labilitrichaceae</taxon>
        <taxon>Labilithrix</taxon>
    </lineage>
</organism>
<dbReference type="Proteomes" id="UP000064967">
    <property type="component" value="Chromosome"/>
</dbReference>
<feature type="region of interest" description="Disordered" evidence="1">
    <location>
        <begin position="36"/>
        <end position="55"/>
    </location>
</feature>
<gene>
    <name evidence="3" type="ORF">AKJ09_01104</name>
</gene>
<name>A0A0K1PLN8_9BACT</name>
<evidence type="ECO:0000313" key="4">
    <source>
        <dbReference type="Proteomes" id="UP000064967"/>
    </source>
</evidence>
<feature type="compositionally biased region" description="Low complexity" evidence="1">
    <location>
        <begin position="39"/>
        <end position="49"/>
    </location>
</feature>
<dbReference type="GO" id="GO:0043565">
    <property type="term" value="F:sequence-specific DNA binding"/>
    <property type="evidence" value="ECO:0007669"/>
    <property type="project" value="InterPro"/>
</dbReference>
<feature type="domain" description="DNA binding HTH" evidence="2">
    <location>
        <begin position="52"/>
        <end position="90"/>
    </location>
</feature>
<dbReference type="PRINTS" id="PR01590">
    <property type="entry name" value="HTHFIS"/>
</dbReference>
<dbReference type="Pfam" id="PF02954">
    <property type="entry name" value="HTH_8"/>
    <property type="match status" value="1"/>
</dbReference>
<dbReference type="Gene3D" id="1.10.10.60">
    <property type="entry name" value="Homeodomain-like"/>
    <property type="match status" value="1"/>
</dbReference>
<dbReference type="InterPro" id="IPR009057">
    <property type="entry name" value="Homeodomain-like_sf"/>
</dbReference>
<keyword evidence="4" id="KW-1185">Reference proteome</keyword>